<evidence type="ECO:0000313" key="2">
    <source>
        <dbReference type="EMBL" id="SVA63953.1"/>
    </source>
</evidence>
<dbReference type="PANTHER" id="PTHR16026">
    <property type="entry name" value="CARTILAGE ACIDIC PROTEIN 1"/>
    <property type="match status" value="1"/>
</dbReference>
<dbReference type="AlphaFoldDB" id="A0A381XI26"/>
<accession>A0A381XI26</accession>
<keyword evidence="1" id="KW-0732">Signal</keyword>
<proteinExistence type="predicted"/>
<dbReference type="SUPFAM" id="SSF69318">
    <property type="entry name" value="Integrin alpha N-terminal domain"/>
    <property type="match status" value="1"/>
</dbReference>
<protein>
    <recommendedName>
        <fullName evidence="3">ASPIC/UnbV domain-containing protein</fullName>
    </recommendedName>
</protein>
<dbReference type="InterPro" id="IPR013517">
    <property type="entry name" value="FG-GAP"/>
</dbReference>
<feature type="non-terminal residue" evidence="2">
    <location>
        <position position="185"/>
    </location>
</feature>
<dbReference type="PROSITE" id="PS51257">
    <property type="entry name" value="PROKAR_LIPOPROTEIN"/>
    <property type="match status" value="1"/>
</dbReference>
<reference evidence="2" key="1">
    <citation type="submission" date="2018-05" db="EMBL/GenBank/DDBJ databases">
        <authorList>
            <person name="Lanie J.A."/>
            <person name="Ng W.-L."/>
            <person name="Kazmierczak K.M."/>
            <person name="Andrzejewski T.M."/>
            <person name="Davidsen T.M."/>
            <person name="Wayne K.J."/>
            <person name="Tettelin H."/>
            <person name="Glass J.I."/>
            <person name="Rusch D."/>
            <person name="Podicherti R."/>
            <person name="Tsui H.-C.T."/>
            <person name="Winkler M.E."/>
        </authorList>
    </citation>
    <scope>NUCLEOTIDE SEQUENCE</scope>
</reference>
<sequence>MPRSPGVYLILTVGLFAACGTDTPAVPASDTASAAPVDAEVEWFVDQAEATGLDYIHFNGMTGGFYTPEMMGPGVGLFDYDNDGDLDVYIPQGELLGEGEPLITPPEGQPLTDRLFRNELEVHPDGTRTLRFTDVTNASGLRSRGYGIGVATGDYDNDGWVDLYVTRFGPNQLFRNLGDGTFLDV</sequence>
<evidence type="ECO:0008006" key="3">
    <source>
        <dbReference type="Google" id="ProtNLM"/>
    </source>
</evidence>
<dbReference type="InterPro" id="IPR027039">
    <property type="entry name" value="Crtac1"/>
</dbReference>
<dbReference type="Pfam" id="PF13517">
    <property type="entry name" value="FG-GAP_3"/>
    <property type="match status" value="1"/>
</dbReference>
<name>A0A381XI26_9ZZZZ</name>
<evidence type="ECO:0000256" key="1">
    <source>
        <dbReference type="ARBA" id="ARBA00022729"/>
    </source>
</evidence>
<organism evidence="2">
    <name type="scientific">marine metagenome</name>
    <dbReference type="NCBI Taxonomy" id="408172"/>
    <lineage>
        <taxon>unclassified sequences</taxon>
        <taxon>metagenomes</taxon>
        <taxon>ecological metagenomes</taxon>
    </lineage>
</organism>
<gene>
    <name evidence="2" type="ORF">METZ01_LOCUS116807</name>
</gene>
<dbReference type="EMBL" id="UINC01015131">
    <property type="protein sequence ID" value="SVA63953.1"/>
    <property type="molecule type" value="Genomic_DNA"/>
</dbReference>
<dbReference type="InterPro" id="IPR028994">
    <property type="entry name" value="Integrin_alpha_N"/>
</dbReference>
<dbReference type="PANTHER" id="PTHR16026:SF0">
    <property type="entry name" value="CARTILAGE ACIDIC PROTEIN 1"/>
    <property type="match status" value="1"/>
</dbReference>